<evidence type="ECO:0000313" key="2">
    <source>
        <dbReference type="EMBL" id="CAJ0566114.1"/>
    </source>
</evidence>
<accession>A0AA36CDM6</accession>
<evidence type="ECO:0000259" key="1">
    <source>
        <dbReference type="PROSITE" id="PS50041"/>
    </source>
</evidence>
<dbReference type="Proteomes" id="UP001177023">
    <property type="component" value="Unassembled WGS sequence"/>
</dbReference>
<dbReference type="SUPFAM" id="SSF56436">
    <property type="entry name" value="C-type lectin-like"/>
    <property type="match status" value="1"/>
</dbReference>
<comment type="caution">
    <text evidence="2">The sequence shown here is derived from an EMBL/GenBank/DDBJ whole genome shotgun (WGS) entry which is preliminary data.</text>
</comment>
<keyword evidence="3" id="KW-1185">Reference proteome</keyword>
<sequence>MTYTNWEQGQPDQDGGKDEDCLEVYLANGSYKDVRTVNLGKWNDYNCTSKRSAAACQKWAFGAVIPSVAATAAHNGR</sequence>
<feature type="domain" description="C-type lectin" evidence="1">
    <location>
        <begin position="1"/>
        <end position="51"/>
    </location>
</feature>
<dbReference type="InterPro" id="IPR016186">
    <property type="entry name" value="C-type_lectin-like/link_sf"/>
</dbReference>
<gene>
    <name evidence="2" type="ORF">MSPICULIGERA_LOCUS4730</name>
</gene>
<evidence type="ECO:0000313" key="3">
    <source>
        <dbReference type="Proteomes" id="UP001177023"/>
    </source>
</evidence>
<proteinExistence type="predicted"/>
<dbReference type="EMBL" id="CATQJA010001163">
    <property type="protein sequence ID" value="CAJ0566114.1"/>
    <property type="molecule type" value="Genomic_DNA"/>
</dbReference>
<reference evidence="2" key="1">
    <citation type="submission" date="2023-06" db="EMBL/GenBank/DDBJ databases">
        <authorList>
            <person name="Delattre M."/>
        </authorList>
    </citation>
    <scope>NUCLEOTIDE SEQUENCE</scope>
    <source>
        <strain evidence="2">AF72</strain>
    </source>
</reference>
<dbReference type="InterPro" id="IPR016187">
    <property type="entry name" value="CTDL_fold"/>
</dbReference>
<dbReference type="InterPro" id="IPR001304">
    <property type="entry name" value="C-type_lectin-like"/>
</dbReference>
<organism evidence="2 3">
    <name type="scientific">Mesorhabditis spiculigera</name>
    <dbReference type="NCBI Taxonomy" id="96644"/>
    <lineage>
        <taxon>Eukaryota</taxon>
        <taxon>Metazoa</taxon>
        <taxon>Ecdysozoa</taxon>
        <taxon>Nematoda</taxon>
        <taxon>Chromadorea</taxon>
        <taxon>Rhabditida</taxon>
        <taxon>Rhabditina</taxon>
        <taxon>Rhabditomorpha</taxon>
        <taxon>Rhabditoidea</taxon>
        <taxon>Rhabditidae</taxon>
        <taxon>Mesorhabditinae</taxon>
        <taxon>Mesorhabditis</taxon>
    </lineage>
</organism>
<dbReference type="Gene3D" id="3.10.100.10">
    <property type="entry name" value="Mannose-Binding Protein A, subunit A"/>
    <property type="match status" value="1"/>
</dbReference>
<name>A0AA36CDM6_9BILA</name>
<feature type="non-terminal residue" evidence="2">
    <location>
        <position position="1"/>
    </location>
</feature>
<dbReference type="AlphaFoldDB" id="A0AA36CDM6"/>
<protein>
    <recommendedName>
        <fullName evidence="1">C-type lectin domain-containing protein</fullName>
    </recommendedName>
</protein>
<dbReference type="PROSITE" id="PS50041">
    <property type="entry name" value="C_TYPE_LECTIN_2"/>
    <property type="match status" value="1"/>
</dbReference>